<gene>
    <name evidence="1" type="ORF">SAMN00790413_04883</name>
</gene>
<name>A0A1W1URS1_9DEIO</name>
<keyword evidence="2" id="KW-1185">Reference proteome</keyword>
<sequence>MTPLTLEELVAFFFLSQPAGEQRFTEPDFVRLVEEIGVERANEYRQLIVQQLHQGHNLHVITVITAA</sequence>
<evidence type="ECO:0000313" key="1">
    <source>
        <dbReference type="EMBL" id="SMB83770.1"/>
    </source>
</evidence>
<dbReference type="OrthoDB" id="72089at2"/>
<dbReference type="EMBL" id="FWWU01000007">
    <property type="protein sequence ID" value="SMB83770.1"/>
    <property type="molecule type" value="Genomic_DNA"/>
</dbReference>
<dbReference type="AlphaFoldDB" id="A0A1W1URS1"/>
<reference evidence="1 2" key="1">
    <citation type="submission" date="2017-04" db="EMBL/GenBank/DDBJ databases">
        <authorList>
            <person name="Afonso C.L."/>
            <person name="Miller P.J."/>
            <person name="Scott M.A."/>
            <person name="Spackman E."/>
            <person name="Goraichik I."/>
            <person name="Dimitrov K.M."/>
            <person name="Suarez D.L."/>
            <person name="Swayne D.E."/>
        </authorList>
    </citation>
    <scope>NUCLEOTIDE SEQUENCE [LARGE SCALE GENOMIC DNA]</scope>
    <source>
        <strain evidence="1 2">KR-140</strain>
    </source>
</reference>
<dbReference type="Proteomes" id="UP000192582">
    <property type="component" value="Unassembled WGS sequence"/>
</dbReference>
<evidence type="ECO:0000313" key="2">
    <source>
        <dbReference type="Proteomes" id="UP000192582"/>
    </source>
</evidence>
<accession>A0A1W1URS1</accession>
<proteinExistence type="predicted"/>
<dbReference type="RefSeq" id="WP_084046569.1">
    <property type="nucleotide sequence ID" value="NZ_FWWU01000007.1"/>
</dbReference>
<organism evidence="1 2">
    <name type="scientific">Deinococcus hopiensis KR-140</name>
    <dbReference type="NCBI Taxonomy" id="695939"/>
    <lineage>
        <taxon>Bacteria</taxon>
        <taxon>Thermotogati</taxon>
        <taxon>Deinococcota</taxon>
        <taxon>Deinococci</taxon>
        <taxon>Deinococcales</taxon>
        <taxon>Deinococcaceae</taxon>
        <taxon>Deinococcus</taxon>
    </lineage>
</organism>
<protein>
    <submittedName>
        <fullName evidence="1">Uncharacterized protein</fullName>
    </submittedName>
</protein>